<dbReference type="InterPro" id="IPR025259">
    <property type="entry name" value="CCDC34/181"/>
</dbReference>
<dbReference type="AGR" id="ZFIN:ZDB-GENE-060825-315"/>
<accession>A0AB32THF5</accession>
<dbReference type="AlphaFoldDB" id="A0AB32THF5"/>
<evidence type="ECO:0000313" key="2">
    <source>
        <dbReference type="RefSeq" id="XP_068073479.2"/>
    </source>
</evidence>
<dbReference type="PANTHER" id="PTHR23247:SF2">
    <property type="entry name" value="COILED-COIL DOMAIN-CONTAINING PROTEIN 34"/>
    <property type="match status" value="1"/>
</dbReference>
<gene>
    <name evidence="2 3" type="primary">ccdc34</name>
    <name evidence="2" type="synonym">zgc:153293</name>
</gene>
<name>A0AB32THF5_DANRE</name>
<protein>
    <submittedName>
        <fullName evidence="2">Coiled-coil domain-containing protein 34 isoform X1</fullName>
    </submittedName>
</protein>
<organism evidence="1 2">
    <name type="scientific">Danio rerio</name>
    <name type="common">Zebrafish</name>
    <name type="synonym">Brachydanio rerio</name>
    <dbReference type="NCBI Taxonomy" id="7955"/>
    <lineage>
        <taxon>Eukaryota</taxon>
        <taxon>Metazoa</taxon>
        <taxon>Chordata</taxon>
        <taxon>Craniata</taxon>
        <taxon>Vertebrata</taxon>
        <taxon>Euteleostomi</taxon>
        <taxon>Actinopterygii</taxon>
        <taxon>Neopterygii</taxon>
        <taxon>Teleostei</taxon>
        <taxon>Ostariophysi</taxon>
        <taxon>Cypriniformes</taxon>
        <taxon>Danionidae</taxon>
        <taxon>Danioninae</taxon>
        <taxon>Danio</taxon>
    </lineage>
</organism>
<evidence type="ECO:0000313" key="3">
    <source>
        <dbReference type="ZFIN" id="ZDB-GENE-060825-315"/>
    </source>
</evidence>
<dbReference type="KEGG" id="dre:555710"/>
<dbReference type="ZFIN" id="ZDB-GENE-060825-315">
    <property type="gene designation" value="ccdc34"/>
</dbReference>
<dbReference type="Proteomes" id="UP000000437">
    <property type="component" value="Chromosome 25"/>
</dbReference>
<evidence type="ECO:0000313" key="1">
    <source>
        <dbReference type="Proteomes" id="UP000000437"/>
    </source>
</evidence>
<keyword evidence="1" id="KW-1185">Reference proteome</keyword>
<sequence>MVSYPAGSSHQKMSTLWALRDGHGQQQYSGLLTMSSFPSSTSKTLSSTPLKSRSSVLQRSRSLESSGGSTSSLISPIYHDSFDHSEDEPEDHFQPIRNLTITLNEDAAPLSPSRGEVDTTGLDDRLSSSQMKLSAWEQWIVAKAKEERVRKQQKAVEELTLKDKEKEKEKEEQKKKVTSDCKIQEWLQMKREQEKKDKQSRESQKSEKQLKEEQKRAEIERKAHEKYKEWLRKKKQEEAERKLREKDEAERRLAEERERKEKAEESFKEWLDGVKSKQKVSRQSSACSAGSYNNVNYPSPGFVNPIPWKPIHVPKQEPSARKSSSRRRKTGPAKSQSSSCFTCRPKDTVSFACKRR</sequence>
<proteinExistence type="predicted"/>
<dbReference type="InterPro" id="IPR045323">
    <property type="entry name" value="CCDC34"/>
</dbReference>
<dbReference type="PANTHER" id="PTHR23247">
    <property type="entry name" value="NY-REN-41 ANTIGEN L15 -RELATED"/>
    <property type="match status" value="1"/>
</dbReference>
<reference evidence="2" key="1">
    <citation type="submission" date="2025-08" db="UniProtKB">
        <authorList>
            <consortium name="RefSeq"/>
        </authorList>
    </citation>
    <scope>IDENTIFICATION</scope>
    <source>
        <strain evidence="2">Tuebingen</strain>
        <tissue evidence="2">Fibroblasts and whole tissue</tissue>
    </source>
</reference>
<dbReference type="RefSeq" id="XP_068073479.2">
    <property type="nucleotide sequence ID" value="XM_068217378.2"/>
</dbReference>
<dbReference type="CTD" id="91057"/>
<dbReference type="Pfam" id="PF13904">
    <property type="entry name" value="CCDC34"/>
    <property type="match status" value="1"/>
</dbReference>